<dbReference type="InterPro" id="IPR016187">
    <property type="entry name" value="CTDL_fold"/>
</dbReference>
<reference evidence="3" key="1">
    <citation type="submission" date="2024-02" db="UniProtKB">
        <authorList>
            <consortium name="WormBaseParasite"/>
        </authorList>
    </citation>
    <scope>IDENTIFICATION</scope>
</reference>
<accession>A0AAF3J5W8</accession>
<dbReference type="CDD" id="cd00037">
    <property type="entry name" value="CLECT"/>
    <property type="match status" value="1"/>
</dbReference>
<proteinExistence type="predicted"/>
<evidence type="ECO:0000256" key="1">
    <source>
        <dbReference type="SAM" id="SignalP"/>
    </source>
</evidence>
<dbReference type="AlphaFoldDB" id="A0AAF3J5W8"/>
<feature type="signal peptide" evidence="1">
    <location>
        <begin position="1"/>
        <end position="16"/>
    </location>
</feature>
<dbReference type="Proteomes" id="UP000887575">
    <property type="component" value="Unassembled WGS sequence"/>
</dbReference>
<keyword evidence="2" id="KW-1185">Reference proteome</keyword>
<dbReference type="SUPFAM" id="SSF56436">
    <property type="entry name" value="C-type lectin-like"/>
    <property type="match status" value="1"/>
</dbReference>
<sequence>MFSLSLFFSLFLITKAAFCPPGSVDYRDDAEQIAECVIALDSMTDFDTAQRTCQLIGGELVQPTNIMENIIAVSQNVQANETSTPEYSCAMYQGGDFYWYSSPCNVKRPFICTFSDTKAKEICPDNWSYFRQTGACYHHPMNLIASVMSNFNLTACASRFETVIGLDQATWSDSSPFDYDNRASVSYYYGINNDPYCFRSNWNPHPYNYATFASYVCKKPAHFSVSVSQLLEKIKLEKASNPTKVKPH</sequence>
<dbReference type="WBParaSite" id="MBELARI_LOCUS18191">
    <property type="protein sequence ID" value="MBELARI_LOCUS18191"/>
    <property type="gene ID" value="MBELARI_LOCUS18191"/>
</dbReference>
<keyword evidence="1" id="KW-0732">Signal</keyword>
<protein>
    <submittedName>
        <fullName evidence="3">Uncharacterized protein</fullName>
    </submittedName>
</protein>
<feature type="chain" id="PRO_5041979333" evidence="1">
    <location>
        <begin position="17"/>
        <end position="248"/>
    </location>
</feature>
<evidence type="ECO:0000313" key="3">
    <source>
        <dbReference type="WBParaSite" id="MBELARI_LOCUS18191"/>
    </source>
</evidence>
<organism evidence="2 3">
    <name type="scientific">Mesorhabditis belari</name>
    <dbReference type="NCBI Taxonomy" id="2138241"/>
    <lineage>
        <taxon>Eukaryota</taxon>
        <taxon>Metazoa</taxon>
        <taxon>Ecdysozoa</taxon>
        <taxon>Nematoda</taxon>
        <taxon>Chromadorea</taxon>
        <taxon>Rhabditida</taxon>
        <taxon>Rhabditina</taxon>
        <taxon>Rhabditomorpha</taxon>
        <taxon>Rhabditoidea</taxon>
        <taxon>Rhabditidae</taxon>
        <taxon>Mesorhabditinae</taxon>
        <taxon>Mesorhabditis</taxon>
    </lineage>
</organism>
<name>A0AAF3J5W8_9BILA</name>
<evidence type="ECO:0000313" key="2">
    <source>
        <dbReference type="Proteomes" id="UP000887575"/>
    </source>
</evidence>